<proteinExistence type="predicted"/>
<dbReference type="AlphaFoldDB" id="A0A9P5PR46"/>
<dbReference type="EMBL" id="JADNRY010000067">
    <property type="protein sequence ID" value="KAF9067886.1"/>
    <property type="molecule type" value="Genomic_DNA"/>
</dbReference>
<sequence length="366" mass="40400">MELPPNPYSLYPDLYNAYNSCLQLERRQLWGVHEEEVAAFRVPPLLNLSPKVVGRCLGQTLLNAPSDNGRNSFANDINSCDSLGKLASLAHLVVQGMIRIFYNPKGRVPVELQKHSPRPSFTPQAERIAKAMKEPLEESNVKTLVQLRDNYRCIISGTVDIVADEGSLTKWNKGEPLGHTQLGHIFSQSTIKDIGDPEDGPIEGSEKTKREWASAAATIIERYAGISIVQELNGSKIHRAENSFVSSNNVHQLFDSLHVAITPKGANQPNTYQVHTFPPDRHEGFGVPTEITLTDHSNGLVPMPNPRYFELHCICAKVMHLSGAAEVIDKLLRDLEEIDVLAVDGSNATQLSFALSMALNREVAPV</sequence>
<evidence type="ECO:0008006" key="3">
    <source>
        <dbReference type="Google" id="ProtNLM"/>
    </source>
</evidence>
<evidence type="ECO:0000313" key="1">
    <source>
        <dbReference type="EMBL" id="KAF9067886.1"/>
    </source>
</evidence>
<dbReference type="Proteomes" id="UP000772434">
    <property type="component" value="Unassembled WGS sequence"/>
</dbReference>
<organism evidence="1 2">
    <name type="scientific">Rhodocollybia butyracea</name>
    <dbReference type="NCBI Taxonomy" id="206335"/>
    <lineage>
        <taxon>Eukaryota</taxon>
        <taxon>Fungi</taxon>
        <taxon>Dikarya</taxon>
        <taxon>Basidiomycota</taxon>
        <taxon>Agaricomycotina</taxon>
        <taxon>Agaricomycetes</taxon>
        <taxon>Agaricomycetidae</taxon>
        <taxon>Agaricales</taxon>
        <taxon>Marasmiineae</taxon>
        <taxon>Omphalotaceae</taxon>
        <taxon>Rhodocollybia</taxon>
    </lineage>
</organism>
<comment type="caution">
    <text evidence="1">The sequence shown here is derived from an EMBL/GenBank/DDBJ whole genome shotgun (WGS) entry which is preliminary data.</text>
</comment>
<accession>A0A9P5PR46</accession>
<keyword evidence="2" id="KW-1185">Reference proteome</keyword>
<name>A0A9P5PR46_9AGAR</name>
<gene>
    <name evidence="1" type="ORF">BDP27DRAFT_1328211</name>
</gene>
<evidence type="ECO:0000313" key="2">
    <source>
        <dbReference type="Proteomes" id="UP000772434"/>
    </source>
</evidence>
<reference evidence="1" key="1">
    <citation type="submission" date="2020-11" db="EMBL/GenBank/DDBJ databases">
        <authorList>
            <consortium name="DOE Joint Genome Institute"/>
            <person name="Ahrendt S."/>
            <person name="Riley R."/>
            <person name="Andreopoulos W."/>
            <person name="Labutti K."/>
            <person name="Pangilinan J."/>
            <person name="Ruiz-Duenas F.J."/>
            <person name="Barrasa J.M."/>
            <person name="Sanchez-Garcia M."/>
            <person name="Camarero S."/>
            <person name="Miyauchi S."/>
            <person name="Serrano A."/>
            <person name="Linde D."/>
            <person name="Babiker R."/>
            <person name="Drula E."/>
            <person name="Ayuso-Fernandez I."/>
            <person name="Pacheco R."/>
            <person name="Padilla G."/>
            <person name="Ferreira P."/>
            <person name="Barriuso J."/>
            <person name="Kellner H."/>
            <person name="Castanera R."/>
            <person name="Alfaro M."/>
            <person name="Ramirez L."/>
            <person name="Pisabarro A.G."/>
            <person name="Kuo A."/>
            <person name="Tritt A."/>
            <person name="Lipzen A."/>
            <person name="He G."/>
            <person name="Yan M."/>
            <person name="Ng V."/>
            <person name="Cullen D."/>
            <person name="Martin F."/>
            <person name="Rosso M.-N."/>
            <person name="Henrissat B."/>
            <person name="Hibbett D."/>
            <person name="Martinez A.T."/>
            <person name="Grigoriev I.V."/>
        </authorList>
    </citation>
    <scope>NUCLEOTIDE SEQUENCE</scope>
    <source>
        <strain evidence="1">AH 40177</strain>
    </source>
</reference>
<protein>
    <recommendedName>
        <fullName evidence="3">HNH nuclease domain-containing protein</fullName>
    </recommendedName>
</protein>
<dbReference type="OrthoDB" id="2104739at2759"/>